<evidence type="ECO:0000256" key="6">
    <source>
        <dbReference type="ARBA" id="ARBA00023139"/>
    </source>
</evidence>
<keyword evidence="6" id="KW-0564">Palmitate</keyword>
<feature type="compositionally biased region" description="Low complexity" evidence="8">
    <location>
        <begin position="62"/>
        <end position="93"/>
    </location>
</feature>
<comment type="caution">
    <text evidence="9">The sequence shown here is derived from an EMBL/GenBank/DDBJ whole genome shotgun (WGS) entry which is preliminary data.</text>
</comment>
<feature type="region of interest" description="Disordered" evidence="8">
    <location>
        <begin position="62"/>
        <end position="95"/>
    </location>
</feature>
<dbReference type="Pfam" id="PF01547">
    <property type="entry name" value="SBP_bac_1"/>
    <property type="match status" value="1"/>
</dbReference>
<proteinExistence type="inferred from homology"/>
<keyword evidence="10" id="KW-1185">Reference proteome</keyword>
<dbReference type="PANTHER" id="PTHR43649:SF33">
    <property type="entry name" value="POLYGALACTURONAN_RHAMNOGALACTURONAN-BINDING PROTEIN YTCQ"/>
    <property type="match status" value="1"/>
</dbReference>
<dbReference type="InterPro" id="IPR006059">
    <property type="entry name" value="SBP"/>
</dbReference>
<evidence type="ECO:0000313" key="10">
    <source>
        <dbReference type="Proteomes" id="UP000310636"/>
    </source>
</evidence>
<dbReference type="OrthoDB" id="9798191at2"/>
<evidence type="ECO:0000256" key="3">
    <source>
        <dbReference type="ARBA" id="ARBA00022475"/>
    </source>
</evidence>
<evidence type="ECO:0000256" key="5">
    <source>
        <dbReference type="ARBA" id="ARBA00023136"/>
    </source>
</evidence>
<dbReference type="PANTHER" id="PTHR43649">
    <property type="entry name" value="ARABINOSE-BINDING PROTEIN-RELATED"/>
    <property type="match status" value="1"/>
</dbReference>
<dbReference type="SUPFAM" id="SSF53850">
    <property type="entry name" value="Periplasmic binding protein-like II"/>
    <property type="match status" value="1"/>
</dbReference>
<evidence type="ECO:0000256" key="2">
    <source>
        <dbReference type="ARBA" id="ARBA00022448"/>
    </source>
</evidence>
<keyword evidence="5" id="KW-0472">Membrane</keyword>
<dbReference type="GO" id="GO:0055085">
    <property type="term" value="P:transmembrane transport"/>
    <property type="evidence" value="ECO:0007669"/>
    <property type="project" value="InterPro"/>
</dbReference>
<organism evidence="9 10">
    <name type="scientific">Cohnella fermenti</name>
    <dbReference type="NCBI Taxonomy" id="2565925"/>
    <lineage>
        <taxon>Bacteria</taxon>
        <taxon>Bacillati</taxon>
        <taxon>Bacillota</taxon>
        <taxon>Bacilli</taxon>
        <taxon>Bacillales</taxon>
        <taxon>Paenibacillaceae</taxon>
        <taxon>Cohnella</taxon>
    </lineage>
</organism>
<keyword evidence="7" id="KW-0449">Lipoprotein</keyword>
<evidence type="ECO:0000256" key="8">
    <source>
        <dbReference type="SAM" id="MobiDB-lite"/>
    </source>
</evidence>
<reference evidence="9 10" key="1">
    <citation type="submission" date="2019-04" db="EMBL/GenBank/DDBJ databases">
        <title>Cohnella sp. nov. isolated from preserved vegetables.</title>
        <authorList>
            <person name="Lin S.-Y."/>
            <person name="Hung M.-H."/>
            <person name="Young C.-C."/>
        </authorList>
    </citation>
    <scope>NUCLEOTIDE SEQUENCE [LARGE SCALE GENOMIC DNA]</scope>
    <source>
        <strain evidence="9 10">CC-MHH1044</strain>
    </source>
</reference>
<name>A0A4S4C6B6_9BACL</name>
<keyword evidence="4" id="KW-0732">Signal</keyword>
<keyword evidence="2" id="KW-0813">Transport</keyword>
<gene>
    <name evidence="9" type="ORF">E6C55_04500</name>
</gene>
<evidence type="ECO:0000256" key="7">
    <source>
        <dbReference type="ARBA" id="ARBA00023288"/>
    </source>
</evidence>
<dbReference type="Gene3D" id="3.40.190.10">
    <property type="entry name" value="Periplasmic binding protein-like II"/>
    <property type="match status" value="2"/>
</dbReference>
<evidence type="ECO:0000256" key="4">
    <source>
        <dbReference type="ARBA" id="ARBA00022729"/>
    </source>
</evidence>
<comment type="similarity">
    <text evidence="1">Belongs to the bacterial solute-binding protein 1 family.</text>
</comment>
<evidence type="ECO:0000313" key="9">
    <source>
        <dbReference type="EMBL" id="THF83431.1"/>
    </source>
</evidence>
<dbReference type="InterPro" id="IPR050490">
    <property type="entry name" value="Bact_solute-bd_prot1"/>
</dbReference>
<accession>A0A4S4C6B6</accession>
<sequence>MLKSRRGIGRPAFPGIPTTKGSCSMSYTWSAASKRWIATIGAAALAAGLLAGCGGNGGNGANEGQASGEASTSASSSSNPSAASPSSSGTEASKPVKLTILNGTVEAVDWLNEQIKTYTAQHPNVTIEQEFQKSASDVLKVKIASGDAPDIVALAQVPQEFYDQDLYYDFSGETALWDRLTNASIKSSVSDTSRPEKQFYLPMTVSYTGLYYNKDIVAELGIERPDTWEAFTQALQTVKDKKNDVTPLYLGGKDSWTLGQLVQYLPLGSLQQELGIEEANKALIANDAAKLGLDQTGGRIETFAKALMDFKAAGLVNKNGASASYDNQLDAIAGGKAAFVIQGMWALSDILKKNPDANIGFWPIPALMAGDKPYMIGSPDGSVSVSEKSDNRDEALKFVDFLVSADVQKSYSTLRNSPSVYKDAEADWSILSRDVTADLDVAFVASRWPWTPSGYNSDSIGRTVQELLVDAYKTPADFAKVFKDNWDKGYTTAG</sequence>
<dbReference type="InterPro" id="IPR006061">
    <property type="entry name" value="SBP_1_CS"/>
</dbReference>
<protein>
    <submittedName>
        <fullName evidence="9">Extracellular solute-binding protein</fullName>
    </submittedName>
</protein>
<dbReference type="EMBL" id="SSOB01000004">
    <property type="protein sequence ID" value="THF83431.1"/>
    <property type="molecule type" value="Genomic_DNA"/>
</dbReference>
<evidence type="ECO:0000256" key="1">
    <source>
        <dbReference type="ARBA" id="ARBA00008520"/>
    </source>
</evidence>
<dbReference type="PROSITE" id="PS01037">
    <property type="entry name" value="SBP_BACTERIAL_1"/>
    <property type="match status" value="1"/>
</dbReference>
<keyword evidence="3" id="KW-1003">Cell membrane</keyword>
<dbReference type="Proteomes" id="UP000310636">
    <property type="component" value="Unassembled WGS sequence"/>
</dbReference>
<dbReference type="AlphaFoldDB" id="A0A4S4C6B6"/>